<evidence type="ECO:0000256" key="2">
    <source>
        <dbReference type="SAM" id="MobiDB-lite"/>
    </source>
</evidence>
<dbReference type="Pfam" id="PF13639">
    <property type="entry name" value="zf-RING_2"/>
    <property type="match status" value="1"/>
</dbReference>
<dbReference type="PROSITE" id="PS50089">
    <property type="entry name" value="ZF_RING_2"/>
    <property type="match status" value="1"/>
</dbReference>
<dbReference type="HOGENOM" id="CLU_590795_0_0_1"/>
<dbReference type="Gene3D" id="3.30.40.10">
    <property type="entry name" value="Zinc/RING finger domain, C3HC4 (zinc finger)"/>
    <property type="match status" value="1"/>
</dbReference>
<dbReference type="PANTHER" id="PTHR21540">
    <property type="entry name" value="RING FINGER AND SWIM DOMAIN-CONTAINING PROTEIN 2"/>
    <property type="match status" value="1"/>
</dbReference>
<accession>A0A0D1XKI0</accession>
<proteinExistence type="predicted"/>
<feature type="compositionally biased region" description="Polar residues" evidence="2">
    <location>
        <begin position="15"/>
        <end position="32"/>
    </location>
</feature>
<dbReference type="RefSeq" id="XP_016212705.1">
    <property type="nucleotide sequence ID" value="XM_016359456.1"/>
</dbReference>
<dbReference type="GeneID" id="27313866"/>
<feature type="compositionally biased region" description="Low complexity" evidence="2">
    <location>
        <begin position="87"/>
        <end position="101"/>
    </location>
</feature>
<name>A0A0D1XKI0_9PEZI</name>
<feature type="region of interest" description="Disordered" evidence="2">
    <location>
        <begin position="1"/>
        <end position="32"/>
    </location>
</feature>
<keyword evidence="1" id="KW-0862">Zinc</keyword>
<dbReference type="STRING" id="253628.A0A0D1XKI0"/>
<dbReference type="Proteomes" id="UP000053259">
    <property type="component" value="Unassembled WGS sequence"/>
</dbReference>
<feature type="compositionally biased region" description="Low complexity" evidence="2">
    <location>
        <begin position="119"/>
        <end position="136"/>
    </location>
</feature>
<gene>
    <name evidence="4" type="ORF">PV09_05893</name>
</gene>
<feature type="region of interest" description="Disordered" evidence="2">
    <location>
        <begin position="49"/>
        <end position="101"/>
    </location>
</feature>
<dbReference type="AlphaFoldDB" id="A0A0D1XKI0"/>
<organism evidence="4 5">
    <name type="scientific">Verruconis gallopava</name>
    <dbReference type="NCBI Taxonomy" id="253628"/>
    <lineage>
        <taxon>Eukaryota</taxon>
        <taxon>Fungi</taxon>
        <taxon>Dikarya</taxon>
        <taxon>Ascomycota</taxon>
        <taxon>Pezizomycotina</taxon>
        <taxon>Dothideomycetes</taxon>
        <taxon>Pleosporomycetidae</taxon>
        <taxon>Venturiales</taxon>
        <taxon>Sympoventuriaceae</taxon>
        <taxon>Verruconis</taxon>
    </lineage>
</organism>
<evidence type="ECO:0000313" key="5">
    <source>
        <dbReference type="Proteomes" id="UP000053259"/>
    </source>
</evidence>
<dbReference type="GO" id="GO:0061630">
    <property type="term" value="F:ubiquitin protein ligase activity"/>
    <property type="evidence" value="ECO:0007669"/>
    <property type="project" value="InterPro"/>
</dbReference>
<feature type="domain" description="RING-type" evidence="3">
    <location>
        <begin position="155"/>
        <end position="207"/>
    </location>
</feature>
<reference evidence="4 5" key="1">
    <citation type="submission" date="2015-01" db="EMBL/GenBank/DDBJ databases">
        <title>The Genome Sequence of Ochroconis gallopava CBS43764.</title>
        <authorList>
            <consortium name="The Broad Institute Genomics Platform"/>
            <person name="Cuomo C."/>
            <person name="de Hoog S."/>
            <person name="Gorbushina A."/>
            <person name="Stielow B."/>
            <person name="Teixiera M."/>
            <person name="Abouelleil A."/>
            <person name="Chapman S.B."/>
            <person name="Priest M."/>
            <person name="Young S.K."/>
            <person name="Wortman J."/>
            <person name="Nusbaum C."/>
            <person name="Birren B."/>
        </authorList>
    </citation>
    <scope>NUCLEOTIDE SEQUENCE [LARGE SCALE GENOMIC DNA]</scope>
    <source>
        <strain evidence="4 5">CBS 43764</strain>
    </source>
</reference>
<protein>
    <recommendedName>
        <fullName evidence="3">RING-type domain-containing protein</fullName>
    </recommendedName>
</protein>
<feature type="region of interest" description="Disordered" evidence="2">
    <location>
        <begin position="116"/>
        <end position="148"/>
    </location>
</feature>
<feature type="compositionally biased region" description="Polar residues" evidence="2">
    <location>
        <begin position="63"/>
        <end position="83"/>
    </location>
</feature>
<evidence type="ECO:0000256" key="1">
    <source>
        <dbReference type="PROSITE-ProRule" id="PRU00175"/>
    </source>
</evidence>
<dbReference type="InterPro" id="IPR039903">
    <property type="entry name" value="Zswim2"/>
</dbReference>
<dbReference type="VEuPathDB" id="FungiDB:PV09_05893"/>
<keyword evidence="5" id="KW-1185">Reference proteome</keyword>
<evidence type="ECO:0000313" key="4">
    <source>
        <dbReference type="EMBL" id="KIW02836.1"/>
    </source>
</evidence>
<dbReference type="SUPFAM" id="SSF57850">
    <property type="entry name" value="RING/U-box"/>
    <property type="match status" value="1"/>
</dbReference>
<dbReference type="PANTHER" id="PTHR21540:SF0">
    <property type="entry name" value="PHD FAMILY PROTEIN"/>
    <property type="match status" value="1"/>
</dbReference>
<dbReference type="OrthoDB" id="8062037at2759"/>
<evidence type="ECO:0000259" key="3">
    <source>
        <dbReference type="PROSITE" id="PS50089"/>
    </source>
</evidence>
<sequence>MAANALPLRNGQPRDPSSFSSALSTRPNAPHQLSSFGYVLMTSPMEEDLSPSLVSPHDLRASSFPTGQMRPTSSGGPISTTLPMRNPSAVVSSSQSPPVSLQQHFHALPQRAPALGNTAEASTSSASLSSGPSEVEATTSDSGSTVKRKDVDGDCSICWEPFEQEQNELIWCKLTCGNNFHKKCFVEWLLTPKHSRTSPELKCPYCRGAWDPVELRTLQIENGIIPPRPYKRARPDLPARALNRDHMRRHYRERREQARRDYQATVSRILGADRYRPGMPTQVQHYHPTGYTPPQSMRPTPGIPTSTPHASPPSNRAMYPLQPYPIPQGPQAMSPRQPMLPAHFGPYMQQFNAQSSSMPNGAASTQSHDLTAPGYNVPTFAPNPYLAPVAIPQRPMIGPSQPQMSRCPAMRAQQMPGAAAPQALPMNGPASPPFCPGMMPTSLEVQFNHYQYHAYYHYGPPIP</sequence>
<dbReference type="GO" id="GO:0008270">
    <property type="term" value="F:zinc ion binding"/>
    <property type="evidence" value="ECO:0007669"/>
    <property type="project" value="UniProtKB-KW"/>
</dbReference>
<dbReference type="InParanoid" id="A0A0D1XKI0"/>
<dbReference type="EMBL" id="KN847547">
    <property type="protein sequence ID" value="KIW02836.1"/>
    <property type="molecule type" value="Genomic_DNA"/>
</dbReference>
<keyword evidence="1" id="KW-0479">Metal-binding</keyword>
<dbReference type="InterPro" id="IPR001841">
    <property type="entry name" value="Znf_RING"/>
</dbReference>
<keyword evidence="1" id="KW-0863">Zinc-finger</keyword>
<dbReference type="InterPro" id="IPR013083">
    <property type="entry name" value="Znf_RING/FYVE/PHD"/>
</dbReference>